<comment type="caution">
    <text evidence="1">The sequence shown here is derived from an EMBL/GenBank/DDBJ whole genome shotgun (WGS) entry which is preliminary data.</text>
</comment>
<proteinExistence type="predicted"/>
<dbReference type="Proteomes" id="UP001060085">
    <property type="component" value="Linkage Group LG02"/>
</dbReference>
<protein>
    <submittedName>
        <fullName evidence="1">Uncharacterized protein</fullName>
    </submittedName>
</protein>
<keyword evidence="2" id="KW-1185">Reference proteome</keyword>
<gene>
    <name evidence="1" type="ORF">M9H77_08988</name>
</gene>
<reference evidence="2" key="1">
    <citation type="journal article" date="2023" name="Nat. Plants">
        <title>Single-cell RNA sequencing provides a high-resolution roadmap for understanding the multicellular compartmentation of specialized metabolism.</title>
        <authorList>
            <person name="Sun S."/>
            <person name="Shen X."/>
            <person name="Li Y."/>
            <person name="Li Y."/>
            <person name="Wang S."/>
            <person name="Li R."/>
            <person name="Zhang H."/>
            <person name="Shen G."/>
            <person name="Guo B."/>
            <person name="Wei J."/>
            <person name="Xu J."/>
            <person name="St-Pierre B."/>
            <person name="Chen S."/>
            <person name="Sun C."/>
        </authorList>
    </citation>
    <scope>NUCLEOTIDE SEQUENCE [LARGE SCALE GENOMIC DNA]</scope>
</reference>
<evidence type="ECO:0000313" key="1">
    <source>
        <dbReference type="EMBL" id="KAI5678038.1"/>
    </source>
</evidence>
<sequence length="359" mass="41105">MVKTKNTNIGKGKNLEEGGSSRGRGKGQRVPIGARAPGRFISVKELKIAPGHRVDLNDMQGMDVIPNLFDAIGWTLLLTVNELFYPEMIYEFYANLHKGRVERVDNISHQWVLSRIGGRNIAFDDRLLNTILENPQDGMRFYTKNKKCFDPNLYSERRFEETFTHGEVLKRHDDRNVNKLDAYGRLLHHMISNIIIPNIGHKSSITNMHSFVMLALHEHRRMNFGFMAIEHMLATQSSSTKSLLYGCFITKIVQYFVINLVGVGDHIGPGKFYNKNTFKRMGGGQQGSDDNDEEDNRDEEEGNEPESMDKEDTNEEDIQREMRSKKRQERAEEGQSSATLLEAKDLGDQSKIKEKRSSH</sequence>
<organism evidence="1 2">
    <name type="scientific">Catharanthus roseus</name>
    <name type="common">Madagascar periwinkle</name>
    <name type="synonym">Vinca rosea</name>
    <dbReference type="NCBI Taxonomy" id="4058"/>
    <lineage>
        <taxon>Eukaryota</taxon>
        <taxon>Viridiplantae</taxon>
        <taxon>Streptophyta</taxon>
        <taxon>Embryophyta</taxon>
        <taxon>Tracheophyta</taxon>
        <taxon>Spermatophyta</taxon>
        <taxon>Magnoliopsida</taxon>
        <taxon>eudicotyledons</taxon>
        <taxon>Gunneridae</taxon>
        <taxon>Pentapetalae</taxon>
        <taxon>asterids</taxon>
        <taxon>lamiids</taxon>
        <taxon>Gentianales</taxon>
        <taxon>Apocynaceae</taxon>
        <taxon>Rauvolfioideae</taxon>
        <taxon>Vinceae</taxon>
        <taxon>Catharanthinae</taxon>
        <taxon>Catharanthus</taxon>
    </lineage>
</organism>
<name>A0ACC0BZA6_CATRO</name>
<evidence type="ECO:0000313" key="2">
    <source>
        <dbReference type="Proteomes" id="UP001060085"/>
    </source>
</evidence>
<dbReference type="EMBL" id="CM044702">
    <property type="protein sequence ID" value="KAI5678038.1"/>
    <property type="molecule type" value="Genomic_DNA"/>
</dbReference>
<accession>A0ACC0BZA6</accession>